<protein>
    <submittedName>
        <fullName evidence="1">Uncharacterized protein</fullName>
    </submittedName>
</protein>
<accession>A0A392MQ64</accession>
<dbReference type="AlphaFoldDB" id="A0A392MQ64"/>
<dbReference type="Proteomes" id="UP000265520">
    <property type="component" value="Unassembled WGS sequence"/>
</dbReference>
<name>A0A392MQ64_9FABA</name>
<reference evidence="1 2" key="1">
    <citation type="journal article" date="2018" name="Front. Plant Sci.">
        <title>Red Clover (Trifolium pratense) and Zigzag Clover (T. medium) - A Picture of Genomic Similarities and Differences.</title>
        <authorList>
            <person name="Dluhosova J."/>
            <person name="Istvanek J."/>
            <person name="Nedelnik J."/>
            <person name="Repkova J."/>
        </authorList>
    </citation>
    <scope>NUCLEOTIDE SEQUENCE [LARGE SCALE GENOMIC DNA]</scope>
    <source>
        <strain evidence="2">cv. 10/8</strain>
        <tissue evidence="1">Leaf</tissue>
    </source>
</reference>
<proteinExistence type="predicted"/>
<evidence type="ECO:0000313" key="1">
    <source>
        <dbReference type="EMBL" id="MCH89403.1"/>
    </source>
</evidence>
<dbReference type="EMBL" id="LXQA010016093">
    <property type="protein sequence ID" value="MCH89403.1"/>
    <property type="molecule type" value="Genomic_DNA"/>
</dbReference>
<comment type="caution">
    <text evidence="1">The sequence shown here is derived from an EMBL/GenBank/DDBJ whole genome shotgun (WGS) entry which is preliminary data.</text>
</comment>
<organism evidence="1 2">
    <name type="scientific">Trifolium medium</name>
    <dbReference type="NCBI Taxonomy" id="97028"/>
    <lineage>
        <taxon>Eukaryota</taxon>
        <taxon>Viridiplantae</taxon>
        <taxon>Streptophyta</taxon>
        <taxon>Embryophyta</taxon>
        <taxon>Tracheophyta</taxon>
        <taxon>Spermatophyta</taxon>
        <taxon>Magnoliopsida</taxon>
        <taxon>eudicotyledons</taxon>
        <taxon>Gunneridae</taxon>
        <taxon>Pentapetalae</taxon>
        <taxon>rosids</taxon>
        <taxon>fabids</taxon>
        <taxon>Fabales</taxon>
        <taxon>Fabaceae</taxon>
        <taxon>Papilionoideae</taxon>
        <taxon>50 kb inversion clade</taxon>
        <taxon>NPAAA clade</taxon>
        <taxon>Hologalegina</taxon>
        <taxon>IRL clade</taxon>
        <taxon>Trifolieae</taxon>
        <taxon>Trifolium</taxon>
    </lineage>
</organism>
<gene>
    <name evidence="1" type="ORF">A2U01_0010299</name>
</gene>
<sequence>MMGRLQKHNVARNCAIHTHSDFNLTGDSMILLSRHHIKFGWFDDFTTTSKIFLYIVV</sequence>
<evidence type="ECO:0000313" key="2">
    <source>
        <dbReference type="Proteomes" id="UP000265520"/>
    </source>
</evidence>
<keyword evidence="2" id="KW-1185">Reference proteome</keyword>